<proteinExistence type="predicted"/>
<dbReference type="EMBL" id="CP126980">
    <property type="protein sequence ID" value="WIM93977.1"/>
    <property type="molecule type" value="Genomic_DNA"/>
</dbReference>
<evidence type="ECO:0000313" key="1">
    <source>
        <dbReference type="EMBL" id="WIM93977.1"/>
    </source>
</evidence>
<sequence length="68" mass="7113">MTPIGADRRPEQSAAYRYPDGTVVFVGQTRGDTFGAVADTTGPELAELPFTAAQLARLATDESLRAGG</sequence>
<keyword evidence="2" id="KW-1185">Reference proteome</keyword>
<gene>
    <name evidence="1" type="ORF">ACTOB_005975</name>
</gene>
<dbReference type="RefSeq" id="WP_284915180.1">
    <property type="nucleotide sequence ID" value="NZ_CP126980.1"/>
</dbReference>
<reference evidence="1 2" key="1">
    <citation type="submission" date="2023-06" db="EMBL/GenBank/DDBJ databases">
        <authorList>
            <person name="Yushchuk O."/>
            <person name="Binda E."/>
            <person name="Ruckert-Reed C."/>
            <person name="Fedorenko V."/>
            <person name="Kalinowski J."/>
            <person name="Marinelli F."/>
        </authorList>
    </citation>
    <scope>NUCLEOTIDE SEQUENCE [LARGE SCALE GENOMIC DNA]</scope>
    <source>
        <strain evidence="1 2">NRRL 3884</strain>
    </source>
</reference>
<dbReference type="Proteomes" id="UP001240150">
    <property type="component" value="Chromosome"/>
</dbReference>
<evidence type="ECO:0008006" key="3">
    <source>
        <dbReference type="Google" id="ProtNLM"/>
    </source>
</evidence>
<evidence type="ECO:0000313" key="2">
    <source>
        <dbReference type="Proteomes" id="UP001240150"/>
    </source>
</evidence>
<name>A0ABY8W9E1_9ACTN</name>
<accession>A0ABY8W9E1</accession>
<protein>
    <recommendedName>
        <fullName evidence="3">Reductase C-terminal domain-containing protein</fullName>
    </recommendedName>
</protein>
<organism evidence="1 2">
    <name type="scientific">Actinoplanes oblitus</name>
    <dbReference type="NCBI Taxonomy" id="3040509"/>
    <lineage>
        <taxon>Bacteria</taxon>
        <taxon>Bacillati</taxon>
        <taxon>Actinomycetota</taxon>
        <taxon>Actinomycetes</taxon>
        <taxon>Micromonosporales</taxon>
        <taxon>Micromonosporaceae</taxon>
        <taxon>Actinoplanes</taxon>
    </lineage>
</organism>